<gene>
    <name evidence="1" type="ORF">M9H77_11824</name>
</gene>
<protein>
    <submittedName>
        <fullName evidence="1">Uncharacterized protein</fullName>
    </submittedName>
</protein>
<proteinExistence type="predicted"/>
<evidence type="ECO:0000313" key="1">
    <source>
        <dbReference type="EMBL" id="KAI5671460.1"/>
    </source>
</evidence>
<keyword evidence="2" id="KW-1185">Reference proteome</keyword>
<sequence length="775" mass="87584">MEWNWVPCLLHPAKPIQWSSTYGEKLSLVNCNKYLHIVRCQNTSVEDVSIQGNFNCPNNDGIDIEDSNNTLITRCNINTGDDAICPKTSNGPLHNLTATNCWIRTKSSAIKLGSASWFDFKNLVFDNITIFQSHRGLAFQIRDGGNVSDVTFSNINISTRYYDPSWWGRAEPVYVTTCPRHLSSRQGSISNLKFINITATSENGVFLSGSNGGVLSNLKFMNVNFTYRRWTNYAGNLLDYRPGCQGLVNHSTAGFMMEHIDGLEVKNVHMKWSEDKSGRWNNPLEFKPSTVNNISLLNFYSGLYSGGHLNQALLEMAKQGFYMRFKDYNTLLNECVSKRAFREGQRVQSHMIKTRYRPCMYLRTRFMVFYLKCECLDDARRVFDEMPERAVVPCTAMISGYAQRGYASEARNLFLQMLRSGVEPNEVTFTTVLTSCMGPFGSYHGRQIHSLIVKRLFESNKFVGSSLLHMYAKAGRTKEAQDVFESLPERDVVSCTAIISGFAQRGLDEKALEMFRRLQTEGIKFNCVTYASVLTAVSGLAALELGKQVHGHILRLELPFYLVLQNSLIDMYSKCGSLSYSRRIFDNMSERSTISWNAMLVGYGKHGMGKEVIEVFNLMKEDYRVKPDSITILAVLSGCSHGGMEQKGLEIFEEILRDKDGFDLGIEQYGCIVDLLGRSGQLERALQFIKQMPLEPNAAIWSSLLGACKFHQNAGIGEIAGNKLLEMEPDNVGNYMDLSHLYASAGSWEKLKRLREEMNKKGIVKEPGKSWIEVE</sequence>
<organism evidence="1 2">
    <name type="scientific">Catharanthus roseus</name>
    <name type="common">Madagascar periwinkle</name>
    <name type="synonym">Vinca rosea</name>
    <dbReference type="NCBI Taxonomy" id="4058"/>
    <lineage>
        <taxon>Eukaryota</taxon>
        <taxon>Viridiplantae</taxon>
        <taxon>Streptophyta</taxon>
        <taxon>Embryophyta</taxon>
        <taxon>Tracheophyta</taxon>
        <taxon>Spermatophyta</taxon>
        <taxon>Magnoliopsida</taxon>
        <taxon>eudicotyledons</taxon>
        <taxon>Gunneridae</taxon>
        <taxon>Pentapetalae</taxon>
        <taxon>asterids</taxon>
        <taxon>lamiids</taxon>
        <taxon>Gentianales</taxon>
        <taxon>Apocynaceae</taxon>
        <taxon>Rauvolfioideae</taxon>
        <taxon>Vinceae</taxon>
        <taxon>Catharanthinae</taxon>
        <taxon>Catharanthus</taxon>
    </lineage>
</organism>
<reference evidence="2" key="1">
    <citation type="journal article" date="2023" name="Nat. Plants">
        <title>Single-cell RNA sequencing provides a high-resolution roadmap for understanding the multicellular compartmentation of specialized metabolism.</title>
        <authorList>
            <person name="Sun S."/>
            <person name="Shen X."/>
            <person name="Li Y."/>
            <person name="Li Y."/>
            <person name="Wang S."/>
            <person name="Li R."/>
            <person name="Zhang H."/>
            <person name="Shen G."/>
            <person name="Guo B."/>
            <person name="Wei J."/>
            <person name="Xu J."/>
            <person name="St-Pierre B."/>
            <person name="Chen S."/>
            <person name="Sun C."/>
        </authorList>
    </citation>
    <scope>NUCLEOTIDE SEQUENCE [LARGE SCALE GENOMIC DNA]</scope>
</reference>
<dbReference type="Proteomes" id="UP001060085">
    <property type="component" value="Linkage Group LG03"/>
</dbReference>
<accession>A0ACC0BFR5</accession>
<comment type="caution">
    <text evidence="1">The sequence shown here is derived from an EMBL/GenBank/DDBJ whole genome shotgun (WGS) entry which is preliminary data.</text>
</comment>
<dbReference type="EMBL" id="CM044703">
    <property type="protein sequence ID" value="KAI5671460.1"/>
    <property type="molecule type" value="Genomic_DNA"/>
</dbReference>
<name>A0ACC0BFR5_CATRO</name>
<evidence type="ECO:0000313" key="2">
    <source>
        <dbReference type="Proteomes" id="UP001060085"/>
    </source>
</evidence>